<evidence type="ECO:0000313" key="1">
    <source>
        <dbReference type="EMBL" id="NGM16170.1"/>
    </source>
</evidence>
<dbReference type="EMBL" id="SAIY01000013">
    <property type="protein sequence ID" value="NGM16170.1"/>
    <property type="molecule type" value="Genomic_DNA"/>
</dbReference>
<dbReference type="Proteomes" id="UP000478148">
    <property type="component" value="Unassembled WGS sequence"/>
</dbReference>
<reference evidence="1 2" key="1">
    <citation type="submission" date="2020-02" db="EMBL/GenBank/DDBJ databases">
        <title>Draft Genome Sequence of Verrucosispora sp. Strain CWR15, Isolated from Gulf of Mexico Sponge.</title>
        <authorList>
            <person name="Kennedy S.J."/>
            <person name="Cella E."/>
            <person name="Azarian T."/>
            <person name="Baker B.J."/>
            <person name="Shaw L.N."/>
        </authorList>
    </citation>
    <scope>NUCLEOTIDE SEQUENCE [LARGE SCALE GENOMIC DNA]</scope>
    <source>
        <strain evidence="1 2">CWR15</strain>
    </source>
</reference>
<dbReference type="RefSeq" id="WP_164450024.1">
    <property type="nucleotide sequence ID" value="NZ_SAIY01000013.1"/>
</dbReference>
<sequence length="98" mass="11070">MRRRRPEHVPSRPTWRCRNCGARWPCGAAKLRLLRQYRGDRVALLVHLATLYAQADAQLGDTSSAVGLFDRFVSWARVRGQEAVRVPSREPDRDGAGA</sequence>
<proteinExistence type="predicted"/>
<evidence type="ECO:0000313" key="2">
    <source>
        <dbReference type="Proteomes" id="UP000478148"/>
    </source>
</evidence>
<organism evidence="1 2">
    <name type="scientific">Verrucosispora sioxanthis</name>
    <dbReference type="NCBI Taxonomy" id="2499994"/>
    <lineage>
        <taxon>Bacteria</taxon>
        <taxon>Bacillati</taxon>
        <taxon>Actinomycetota</taxon>
        <taxon>Actinomycetes</taxon>
        <taxon>Micromonosporales</taxon>
        <taxon>Micromonosporaceae</taxon>
        <taxon>Micromonospora</taxon>
    </lineage>
</organism>
<gene>
    <name evidence="1" type="ORF">ENC19_27845</name>
</gene>
<accession>A0A6M1LD24</accession>
<comment type="caution">
    <text evidence="1">The sequence shown here is derived from an EMBL/GenBank/DDBJ whole genome shotgun (WGS) entry which is preliminary data.</text>
</comment>
<protein>
    <submittedName>
        <fullName evidence="1">Flavin reductase</fullName>
    </submittedName>
</protein>
<dbReference type="AlphaFoldDB" id="A0A6M1LD24"/>
<name>A0A6M1LD24_9ACTN</name>
<keyword evidence="2" id="KW-1185">Reference proteome</keyword>